<dbReference type="GO" id="GO:0003995">
    <property type="term" value="F:acyl-CoA dehydrogenase activity"/>
    <property type="evidence" value="ECO:0007669"/>
    <property type="project" value="TreeGrafter"/>
</dbReference>
<dbReference type="Gene3D" id="1.20.140.10">
    <property type="entry name" value="Butyryl-CoA Dehydrogenase, subunit A, domain 3"/>
    <property type="match status" value="1"/>
</dbReference>
<dbReference type="InParanoid" id="A0A7C8IT67"/>
<evidence type="ECO:0000259" key="2">
    <source>
        <dbReference type="Pfam" id="PF04082"/>
    </source>
</evidence>
<gene>
    <name evidence="3" type="ORF">GQX73_g1849</name>
</gene>
<dbReference type="GO" id="GO:0008270">
    <property type="term" value="F:zinc ion binding"/>
    <property type="evidence" value="ECO:0007669"/>
    <property type="project" value="InterPro"/>
</dbReference>
<organism evidence="3 4">
    <name type="scientific">Xylaria multiplex</name>
    <dbReference type="NCBI Taxonomy" id="323545"/>
    <lineage>
        <taxon>Eukaryota</taxon>
        <taxon>Fungi</taxon>
        <taxon>Dikarya</taxon>
        <taxon>Ascomycota</taxon>
        <taxon>Pezizomycotina</taxon>
        <taxon>Sordariomycetes</taxon>
        <taxon>Xylariomycetidae</taxon>
        <taxon>Xylariales</taxon>
        <taxon>Xylariaceae</taxon>
        <taxon>Xylaria</taxon>
    </lineage>
</organism>
<dbReference type="InterPro" id="IPR052904">
    <property type="entry name" value="Acyl-CoA_dehydrogenase-like"/>
</dbReference>
<sequence length="483" mass="54956">MVTFDSWGRRRDEFIMGWQKLQESGITEGGAVIPYENRCTEYSRVYHSAKYAIWCGSAAWVSCPTLMVDGVASLLRKHLTDPNLLQDQRPVLKNAYERLVSRDPAFAWMTGQWMTETWRKRRQEDGDPCEIRPGQQFGYQGTRRYATDADMMMLLARMPKGISTFLAPMRWFLLQSDVLRNDTELNSVHIQHLKNKPGTRALPTAELELNGVRGWLVGEDGRGTKEIATVLNIARIHNGLTSIGHWARALGVVRAFMRVRMIGQWPLWEHTAFMRSLARIRRVPRQRPIQLFPDRLTLKAQTLAASVATIESQLGMMHHESTQPSSFSGLENSSLAWNTPLSQADSSGSRLVKLNFGDLLDMTTVQSAVDTYFQYCHCQPYCYFQEENFRQGFSENTLPPWLLLAVIATAIGFSNNEALWGRHNGASDYFASVAWKDISDRMFQEDFMTIHTVQAANMLSVIDFAVQNAPPRYKMLIAPSAFP</sequence>
<evidence type="ECO:0000313" key="3">
    <source>
        <dbReference type="EMBL" id="KAF2971669.1"/>
    </source>
</evidence>
<dbReference type="CDD" id="cd12148">
    <property type="entry name" value="fungal_TF_MHR"/>
    <property type="match status" value="1"/>
</dbReference>
<protein>
    <recommendedName>
        <fullName evidence="2">Xylanolytic transcriptional activator regulatory domain-containing protein</fullName>
    </recommendedName>
</protein>
<dbReference type="Pfam" id="PF04082">
    <property type="entry name" value="Fungal_trans"/>
    <property type="match status" value="1"/>
</dbReference>
<reference evidence="3 4" key="1">
    <citation type="submission" date="2019-12" db="EMBL/GenBank/DDBJ databases">
        <title>Draft genome sequence of the ascomycete Xylaria multiplex DSM 110363.</title>
        <authorList>
            <person name="Buettner E."/>
            <person name="Kellner H."/>
        </authorList>
    </citation>
    <scope>NUCLEOTIDE SEQUENCE [LARGE SCALE GENOMIC DNA]</scope>
    <source>
        <strain evidence="3 4">DSM 110363</strain>
    </source>
</reference>
<dbReference type="InterPro" id="IPR036250">
    <property type="entry name" value="AcylCo_DH-like_C"/>
</dbReference>
<dbReference type="InterPro" id="IPR009100">
    <property type="entry name" value="AcylCoA_DH/oxidase_NM_dom_sf"/>
</dbReference>
<dbReference type="PANTHER" id="PTHR42707">
    <property type="entry name" value="ACYL-COA DEHYDROGENASE"/>
    <property type="match status" value="1"/>
</dbReference>
<dbReference type="EMBL" id="WUBL01000011">
    <property type="protein sequence ID" value="KAF2971669.1"/>
    <property type="molecule type" value="Genomic_DNA"/>
</dbReference>
<dbReference type="AlphaFoldDB" id="A0A7C8IT67"/>
<dbReference type="PANTHER" id="PTHR42707:SF2">
    <property type="entry name" value="ACD11 DEHYDROGENASE"/>
    <property type="match status" value="1"/>
</dbReference>
<comment type="caution">
    <text evidence="3">The sequence shown here is derived from an EMBL/GenBank/DDBJ whole genome shotgun (WGS) entry which is preliminary data.</text>
</comment>
<dbReference type="InterPro" id="IPR007219">
    <property type="entry name" value="XnlR_reg_dom"/>
</dbReference>
<dbReference type="SUPFAM" id="SSF47203">
    <property type="entry name" value="Acyl-CoA dehydrogenase C-terminal domain-like"/>
    <property type="match status" value="1"/>
</dbReference>
<dbReference type="SUPFAM" id="SSF56645">
    <property type="entry name" value="Acyl-CoA dehydrogenase NM domain-like"/>
    <property type="match status" value="1"/>
</dbReference>
<dbReference type="Proteomes" id="UP000481858">
    <property type="component" value="Unassembled WGS sequence"/>
</dbReference>
<dbReference type="Gene3D" id="2.40.110.20">
    <property type="match status" value="1"/>
</dbReference>
<dbReference type="GO" id="GO:0006351">
    <property type="term" value="P:DNA-templated transcription"/>
    <property type="evidence" value="ECO:0007669"/>
    <property type="project" value="InterPro"/>
</dbReference>
<proteinExistence type="predicted"/>
<feature type="domain" description="Xylanolytic transcriptional activator regulatory" evidence="2">
    <location>
        <begin position="370"/>
        <end position="463"/>
    </location>
</feature>
<name>A0A7C8IT67_9PEZI</name>
<keyword evidence="1" id="KW-0539">Nucleus</keyword>
<evidence type="ECO:0000313" key="4">
    <source>
        <dbReference type="Proteomes" id="UP000481858"/>
    </source>
</evidence>
<keyword evidence="4" id="KW-1185">Reference proteome</keyword>
<dbReference type="OrthoDB" id="424974at2759"/>
<dbReference type="GO" id="GO:0003677">
    <property type="term" value="F:DNA binding"/>
    <property type="evidence" value="ECO:0007669"/>
    <property type="project" value="InterPro"/>
</dbReference>
<evidence type="ECO:0000256" key="1">
    <source>
        <dbReference type="ARBA" id="ARBA00023242"/>
    </source>
</evidence>
<accession>A0A7C8IT67</accession>